<proteinExistence type="predicted"/>
<name>A0AAJ5U9N1_9GAMM</name>
<accession>A0AAJ5U9N1</accession>
<dbReference type="RefSeq" id="WP_269949602.1">
    <property type="nucleotide sequence ID" value="NZ_CP104758.1"/>
</dbReference>
<reference evidence="1 2" key="1">
    <citation type="journal article" date="2022" name="J Glob Antimicrob Resist">
        <title>First complete genome of a multidrug resistant strain of the novel human pathogen Kalamiella piersonii (GABEKP28) identified in human saliva.</title>
        <authorList>
            <person name="McDonagh F."/>
            <person name="Singh N.K."/>
            <person name="Venkateswaran K."/>
            <person name="Lonappan A.M."/>
            <person name="Hallahan B."/>
            <person name="Tuohy A."/>
            <person name="Burke L."/>
            <person name="Kovarova A."/>
            <person name="Miliotis G."/>
        </authorList>
    </citation>
    <scope>NUCLEOTIDE SEQUENCE [LARGE SCALE GENOMIC DNA]</scope>
    <source>
        <strain evidence="1 2">GABEKP28</strain>
    </source>
</reference>
<evidence type="ECO:0000313" key="1">
    <source>
        <dbReference type="EMBL" id="WBG90713.1"/>
    </source>
</evidence>
<organism evidence="1 2">
    <name type="scientific">Pantoea piersonii</name>
    <dbReference type="NCBI Taxonomy" id="2364647"/>
    <lineage>
        <taxon>Bacteria</taxon>
        <taxon>Pseudomonadati</taxon>
        <taxon>Pseudomonadota</taxon>
        <taxon>Gammaproteobacteria</taxon>
        <taxon>Enterobacterales</taxon>
        <taxon>Erwiniaceae</taxon>
        <taxon>Pantoea</taxon>
    </lineage>
</organism>
<dbReference type="AlphaFoldDB" id="A0AAJ5U9N1"/>
<sequence length="81" mass="9346">MVYQTPFSGPNANKNAAVRDKYAVKWRIARHSQSLNASLRWNISRQREEFPPDKVDERQRTGEKNEILIAFYGDSPFGFSG</sequence>
<dbReference type="KEGG" id="kpie:N5580_16790"/>
<evidence type="ECO:0000313" key="2">
    <source>
        <dbReference type="Proteomes" id="UP001211544"/>
    </source>
</evidence>
<dbReference type="EMBL" id="CP104758">
    <property type="protein sequence ID" value="WBG90713.1"/>
    <property type="molecule type" value="Genomic_DNA"/>
</dbReference>
<gene>
    <name evidence="1" type="ORF">N5580_16790</name>
</gene>
<protein>
    <submittedName>
        <fullName evidence="1">Uncharacterized protein</fullName>
    </submittedName>
</protein>
<dbReference type="Proteomes" id="UP001211544">
    <property type="component" value="Chromosome"/>
</dbReference>
<keyword evidence="2" id="KW-1185">Reference proteome</keyword>